<proteinExistence type="predicted"/>
<keyword evidence="3" id="KW-1185">Reference proteome</keyword>
<name>A0ABV5JJQ1_9RHOB</name>
<dbReference type="Pfam" id="PF12728">
    <property type="entry name" value="HTH_17"/>
    <property type="match status" value="1"/>
</dbReference>
<evidence type="ECO:0000313" key="3">
    <source>
        <dbReference type="Proteomes" id="UP001589683"/>
    </source>
</evidence>
<evidence type="ECO:0000259" key="1">
    <source>
        <dbReference type="Pfam" id="PF12728"/>
    </source>
</evidence>
<dbReference type="EMBL" id="JBHMEA010000051">
    <property type="protein sequence ID" value="MFB9233677.1"/>
    <property type="molecule type" value="Genomic_DNA"/>
</dbReference>
<dbReference type="Gene3D" id="1.10.238.160">
    <property type="match status" value="1"/>
</dbReference>
<protein>
    <submittedName>
        <fullName evidence="2">Helix-turn-helix transcriptional regulator</fullName>
    </submittedName>
</protein>
<evidence type="ECO:0000313" key="2">
    <source>
        <dbReference type="EMBL" id="MFB9233677.1"/>
    </source>
</evidence>
<dbReference type="RefSeq" id="WP_213889505.1">
    <property type="nucleotide sequence ID" value="NZ_JAGFNU010000007.1"/>
</dbReference>
<dbReference type="Proteomes" id="UP001589683">
    <property type="component" value="Unassembled WGS sequence"/>
</dbReference>
<dbReference type="InterPro" id="IPR041657">
    <property type="entry name" value="HTH_17"/>
</dbReference>
<sequence>MKYLTFNELREKLGGRGRTTLYRDIAAGRIPQPFKLGGRLYWIEDQVDAFILELSNVQ</sequence>
<accession>A0ABV5JJQ1</accession>
<feature type="domain" description="Helix-turn-helix" evidence="1">
    <location>
        <begin position="3"/>
        <end position="53"/>
    </location>
</feature>
<organism evidence="2 3">
    <name type="scientific">Pseudohalocynthiibacter aestuariivivens</name>
    <dbReference type="NCBI Taxonomy" id="1591409"/>
    <lineage>
        <taxon>Bacteria</taxon>
        <taxon>Pseudomonadati</taxon>
        <taxon>Pseudomonadota</taxon>
        <taxon>Alphaproteobacteria</taxon>
        <taxon>Rhodobacterales</taxon>
        <taxon>Paracoccaceae</taxon>
        <taxon>Pseudohalocynthiibacter</taxon>
    </lineage>
</organism>
<gene>
    <name evidence="2" type="ORF">ACFFUT_17935</name>
</gene>
<comment type="caution">
    <text evidence="2">The sequence shown here is derived from an EMBL/GenBank/DDBJ whole genome shotgun (WGS) entry which is preliminary data.</text>
</comment>
<reference evidence="2 3" key="1">
    <citation type="submission" date="2024-09" db="EMBL/GenBank/DDBJ databases">
        <authorList>
            <person name="Sun Q."/>
            <person name="Mori K."/>
        </authorList>
    </citation>
    <scope>NUCLEOTIDE SEQUENCE [LARGE SCALE GENOMIC DNA]</scope>
    <source>
        <strain evidence="2 3">CECT 8726</strain>
    </source>
</reference>